<comment type="caution">
    <text evidence="2">The sequence shown here is derived from an EMBL/GenBank/DDBJ whole genome shotgun (WGS) entry which is preliminary data.</text>
</comment>
<dbReference type="GO" id="GO:0005935">
    <property type="term" value="C:cellular bud neck"/>
    <property type="evidence" value="ECO:0007669"/>
    <property type="project" value="TreeGrafter"/>
</dbReference>
<dbReference type="PANTHER" id="PTHR47102">
    <property type="entry name" value="PROTEIN BNI1"/>
    <property type="match status" value="1"/>
</dbReference>
<evidence type="ECO:0000313" key="3">
    <source>
        <dbReference type="Proteomes" id="UP000536275"/>
    </source>
</evidence>
<dbReference type="InterPro" id="IPR016024">
    <property type="entry name" value="ARM-type_fold"/>
</dbReference>
<dbReference type="GO" id="GO:0051016">
    <property type="term" value="P:barbed-end actin filament capping"/>
    <property type="evidence" value="ECO:0007669"/>
    <property type="project" value="TreeGrafter"/>
</dbReference>
<proteinExistence type="predicted"/>
<dbReference type="GO" id="GO:0043332">
    <property type="term" value="C:mating projection tip"/>
    <property type="evidence" value="ECO:0007669"/>
    <property type="project" value="TreeGrafter"/>
</dbReference>
<dbReference type="AlphaFoldDB" id="A0A8H6BYQ2"/>
<dbReference type="Proteomes" id="UP000536275">
    <property type="component" value="Unassembled WGS sequence"/>
</dbReference>
<organism evidence="2 3">
    <name type="scientific">Candida albicans</name>
    <name type="common">Yeast</name>
    <dbReference type="NCBI Taxonomy" id="5476"/>
    <lineage>
        <taxon>Eukaryota</taxon>
        <taxon>Fungi</taxon>
        <taxon>Dikarya</taxon>
        <taxon>Ascomycota</taxon>
        <taxon>Saccharomycotina</taxon>
        <taxon>Pichiomycetes</taxon>
        <taxon>Debaryomycetaceae</taxon>
        <taxon>Candida/Lodderomyces clade</taxon>
        <taxon>Candida</taxon>
    </lineage>
</organism>
<name>A0A8H6BYQ2_CANAX</name>
<dbReference type="InterPro" id="IPR051661">
    <property type="entry name" value="Actin_filament_regulator"/>
</dbReference>
<dbReference type="GO" id="GO:0032153">
    <property type="term" value="C:cell division site"/>
    <property type="evidence" value="ECO:0007669"/>
    <property type="project" value="TreeGrafter"/>
</dbReference>
<reference evidence="2 3" key="1">
    <citation type="submission" date="2020-03" db="EMBL/GenBank/DDBJ databases">
        <title>FDA dAtabase for Regulatory Grade micrObial Sequences (FDA-ARGOS): Supporting development and validation of Infectious Disease Dx tests.</title>
        <authorList>
            <person name="Campos J."/>
            <person name="Goldberg B."/>
            <person name="Tallon L."/>
            <person name="Sadzewicz L."/>
            <person name="Vavikolanu K."/>
            <person name="Mehta A."/>
            <person name="Aluvathingal J."/>
            <person name="Nadendla S."/>
            <person name="Nandy P."/>
            <person name="Geyer C."/>
            <person name="Yan Y."/>
            <person name="Sichtig H."/>
        </authorList>
    </citation>
    <scope>NUCLEOTIDE SEQUENCE [LARGE SCALE GENOMIC DNA]</scope>
    <source>
        <strain evidence="2 3">FDAARGOS_656</strain>
    </source>
</reference>
<gene>
    <name evidence="2" type="ORF">FOB64_003275</name>
</gene>
<feature type="compositionally biased region" description="Low complexity" evidence="1">
    <location>
        <begin position="12"/>
        <end position="49"/>
    </location>
</feature>
<feature type="region of interest" description="Disordered" evidence="1">
    <location>
        <begin position="1"/>
        <end position="49"/>
    </location>
</feature>
<dbReference type="GO" id="GO:0051017">
    <property type="term" value="P:actin filament bundle assembly"/>
    <property type="evidence" value="ECO:0007669"/>
    <property type="project" value="TreeGrafter"/>
</dbReference>
<dbReference type="EMBL" id="JABWAD010000038">
    <property type="protein sequence ID" value="KAF6069303.1"/>
    <property type="molecule type" value="Genomic_DNA"/>
</dbReference>
<dbReference type="PANTHER" id="PTHR47102:SF2">
    <property type="entry name" value="PROTEIN BNI1"/>
    <property type="match status" value="1"/>
</dbReference>
<evidence type="ECO:0000256" key="1">
    <source>
        <dbReference type="SAM" id="MobiDB-lite"/>
    </source>
</evidence>
<protein>
    <submittedName>
        <fullName evidence="2">Diaphanous GTPase-binding Domain family protein</fullName>
    </submittedName>
</protein>
<dbReference type="GO" id="GO:1903475">
    <property type="term" value="P:mitotic actomyosin contractile ring assembly"/>
    <property type="evidence" value="ECO:0007669"/>
    <property type="project" value="TreeGrafter"/>
</dbReference>
<sequence length="183" mass="21485">MRRRHKDKHNTDSVSDMSSNDSASILSSASQNSTHSRRSASLQSLHSQSHQYPKDTIIVRIDKHLHYSISSLSPYHKGASLSRKSTNISISRPIKTNDLMYSNKQSFQLERPNSAFEIERMFRELLEKLNFKSLPPQATREMLNYDIDRKWMMIEQDARAEYDRQQRYARAQNIFCQKNTPKY</sequence>
<dbReference type="SUPFAM" id="SSF48371">
    <property type="entry name" value="ARM repeat"/>
    <property type="match status" value="1"/>
</dbReference>
<accession>A0A8H6BYQ2</accession>
<evidence type="ECO:0000313" key="2">
    <source>
        <dbReference type="EMBL" id="KAF6069303.1"/>
    </source>
</evidence>